<evidence type="ECO:0000313" key="1">
    <source>
        <dbReference type="EMBL" id="GAI29827.1"/>
    </source>
</evidence>
<dbReference type="Pfam" id="PF20126">
    <property type="entry name" value="TumE"/>
    <property type="match status" value="1"/>
</dbReference>
<dbReference type="EMBL" id="BARV01023299">
    <property type="protein sequence ID" value="GAI29827.1"/>
    <property type="molecule type" value="Genomic_DNA"/>
</dbReference>
<accession>X1MDU6</accession>
<dbReference type="AlphaFoldDB" id="X1MDU6"/>
<organism evidence="1">
    <name type="scientific">marine sediment metagenome</name>
    <dbReference type="NCBI Taxonomy" id="412755"/>
    <lineage>
        <taxon>unclassified sequences</taxon>
        <taxon>metagenomes</taxon>
        <taxon>ecological metagenomes</taxon>
    </lineage>
</organism>
<comment type="caution">
    <text evidence="1">The sequence shown here is derived from an EMBL/GenBank/DDBJ whole genome shotgun (WGS) entry which is preliminary data.</text>
</comment>
<name>X1MDU6_9ZZZZ</name>
<protein>
    <submittedName>
        <fullName evidence="1">Uncharacterized protein</fullName>
    </submittedName>
</protein>
<gene>
    <name evidence="1" type="ORF">S06H3_38246</name>
</gene>
<proteinExistence type="predicted"/>
<reference evidence="1" key="1">
    <citation type="journal article" date="2014" name="Front. Microbiol.">
        <title>High frequency of phylogenetically diverse reductive dehalogenase-homologous genes in deep subseafloor sedimentary metagenomes.</title>
        <authorList>
            <person name="Kawai M."/>
            <person name="Futagami T."/>
            <person name="Toyoda A."/>
            <person name="Takaki Y."/>
            <person name="Nishi S."/>
            <person name="Hori S."/>
            <person name="Arai W."/>
            <person name="Tsubouchi T."/>
            <person name="Morono Y."/>
            <person name="Uchiyama I."/>
            <person name="Ito T."/>
            <person name="Fujiyama A."/>
            <person name="Inagaki F."/>
            <person name="Takami H."/>
        </authorList>
    </citation>
    <scope>NUCLEOTIDE SEQUENCE</scope>
    <source>
        <strain evidence="1">Expedition CK06-06</strain>
    </source>
</reference>
<dbReference type="InterPro" id="IPR045397">
    <property type="entry name" value="TumE-like"/>
</dbReference>
<sequence>MLKGTIWFRNGLRLKVVEVIDFAVREILDYSYTVYKGQHKITWYDPQPHPEDPNLAKTFPHHKHVLPNIRKNRKPSADINFDDLNLPTLIEEIGSFSSLSFSQDL</sequence>